<protein>
    <submittedName>
        <fullName evidence="1">Uncharacterized protein</fullName>
    </submittedName>
</protein>
<accession>A0A166VEF4</accession>
<dbReference type="AlphaFoldDB" id="A0A166VEF4"/>
<dbReference type="EMBL" id="KV417485">
    <property type="protein sequence ID" value="KZP32636.1"/>
    <property type="molecule type" value="Genomic_DNA"/>
</dbReference>
<evidence type="ECO:0000313" key="2">
    <source>
        <dbReference type="Proteomes" id="UP000076532"/>
    </source>
</evidence>
<sequence length="486" mass="52254">MPYKNIVVVGAGGNGGLISKALLKEGHVSPELGRNTLEMSRPALFTCIRDASAGRAPPSGRVLSMFRPASHLQVTWDMLRPKEDEIGIGADQSARATASEPDPYVMIRPKRNDSASDPASGANPYVMIRPSIGILGELIYNDSAEASESGASKYLMVRPKPQNPRCDQYIMTRPKHQYPGELIFNGSAKASKSPIIGREFVQIPSRPSSANTAPPQRLALLVLPGSATGCTTGYMAKVRLKICDPVALSNSFKGKCSKDHFPSSSRSQWPLRPPVPVSGNPYAHAPTQLAPPITPDIHRPHSHSPRAHFVKTHTRSRAALCVRGRQSFCTCVGLPQLGFQGAVCVQRVHIGLARMGQAGACGSGRWAWERQVGKGPTSGRDGTGERDETGRHAWERWVHMGLAGACGSGEWARERRVCMGPAGVHGTGGHHGTGRHVKHTGTLQLKSPGIVVDFLCQILCVAFRANINVLLVSRRPSDALKTGELV</sequence>
<dbReference type="Proteomes" id="UP000076532">
    <property type="component" value="Unassembled WGS sequence"/>
</dbReference>
<keyword evidence="2" id="KW-1185">Reference proteome</keyword>
<evidence type="ECO:0000313" key="1">
    <source>
        <dbReference type="EMBL" id="KZP32636.1"/>
    </source>
</evidence>
<reference evidence="1 2" key="1">
    <citation type="journal article" date="2016" name="Mol. Biol. Evol.">
        <title>Comparative Genomics of Early-Diverging Mushroom-Forming Fungi Provides Insights into the Origins of Lignocellulose Decay Capabilities.</title>
        <authorList>
            <person name="Nagy L.G."/>
            <person name="Riley R."/>
            <person name="Tritt A."/>
            <person name="Adam C."/>
            <person name="Daum C."/>
            <person name="Floudas D."/>
            <person name="Sun H."/>
            <person name="Yadav J.S."/>
            <person name="Pangilinan J."/>
            <person name="Larsson K.H."/>
            <person name="Matsuura K."/>
            <person name="Barry K."/>
            <person name="Labutti K."/>
            <person name="Kuo R."/>
            <person name="Ohm R.A."/>
            <person name="Bhattacharya S.S."/>
            <person name="Shirouzu T."/>
            <person name="Yoshinaga Y."/>
            <person name="Martin F.M."/>
            <person name="Grigoriev I.V."/>
            <person name="Hibbett D.S."/>
        </authorList>
    </citation>
    <scope>NUCLEOTIDE SEQUENCE [LARGE SCALE GENOMIC DNA]</scope>
    <source>
        <strain evidence="1 2">CBS 109695</strain>
    </source>
</reference>
<proteinExistence type="predicted"/>
<gene>
    <name evidence="1" type="ORF">FIBSPDRAFT_882476</name>
</gene>
<name>A0A166VEF4_9AGAM</name>
<organism evidence="1 2">
    <name type="scientific">Athelia psychrophila</name>
    <dbReference type="NCBI Taxonomy" id="1759441"/>
    <lineage>
        <taxon>Eukaryota</taxon>
        <taxon>Fungi</taxon>
        <taxon>Dikarya</taxon>
        <taxon>Basidiomycota</taxon>
        <taxon>Agaricomycotina</taxon>
        <taxon>Agaricomycetes</taxon>
        <taxon>Agaricomycetidae</taxon>
        <taxon>Atheliales</taxon>
        <taxon>Atheliaceae</taxon>
        <taxon>Athelia</taxon>
    </lineage>
</organism>